<evidence type="ECO:0000256" key="12">
    <source>
        <dbReference type="ARBA" id="ARBA00023273"/>
    </source>
</evidence>
<evidence type="ECO:0000259" key="25">
    <source>
        <dbReference type="Pfam" id="PF03061"/>
    </source>
</evidence>
<evidence type="ECO:0000256" key="16">
    <source>
        <dbReference type="ARBA" id="ARBA00038848"/>
    </source>
</evidence>
<keyword evidence="6" id="KW-0053">Apoptosis</keyword>
<dbReference type="SUPFAM" id="SSF54637">
    <property type="entry name" value="Thioesterase/thiol ester dehydrase-isomerase"/>
    <property type="match status" value="1"/>
</dbReference>
<keyword evidence="27" id="KW-1185">Reference proteome</keyword>
<evidence type="ECO:0000256" key="24">
    <source>
        <dbReference type="SAM" id="MobiDB-lite"/>
    </source>
</evidence>
<evidence type="ECO:0000256" key="17">
    <source>
        <dbReference type="ARBA" id="ARBA00040123"/>
    </source>
</evidence>
<keyword evidence="11" id="KW-0472">Membrane</keyword>
<evidence type="ECO:0000256" key="2">
    <source>
        <dbReference type="ARBA" id="ARBA00004496"/>
    </source>
</evidence>
<organism evidence="26 27">
    <name type="scientific">Dactylosporangium sucinum</name>
    <dbReference type="NCBI Taxonomy" id="1424081"/>
    <lineage>
        <taxon>Bacteria</taxon>
        <taxon>Bacillati</taxon>
        <taxon>Actinomycetota</taxon>
        <taxon>Actinomycetes</taxon>
        <taxon>Micromonosporales</taxon>
        <taxon>Micromonosporaceae</taxon>
        <taxon>Dactylosporangium</taxon>
    </lineage>
</organism>
<evidence type="ECO:0000256" key="19">
    <source>
        <dbReference type="ARBA" id="ARBA00047588"/>
    </source>
</evidence>
<evidence type="ECO:0000256" key="1">
    <source>
        <dbReference type="ARBA" id="ARBA00004170"/>
    </source>
</evidence>
<dbReference type="InterPro" id="IPR052365">
    <property type="entry name" value="THEM4/THEM5_acyl-CoA_thioest"/>
</dbReference>
<comment type="caution">
    <text evidence="26">The sequence shown here is derived from an EMBL/GenBank/DDBJ whole genome shotgun (WGS) entry which is preliminary data.</text>
</comment>
<dbReference type="CDD" id="cd03443">
    <property type="entry name" value="PaaI_thioesterase"/>
    <property type="match status" value="1"/>
</dbReference>
<name>A0A917UG84_9ACTN</name>
<dbReference type="InterPro" id="IPR006683">
    <property type="entry name" value="Thioestr_dom"/>
</dbReference>
<evidence type="ECO:0000256" key="4">
    <source>
        <dbReference type="ARBA" id="ARBA00022475"/>
    </source>
</evidence>
<keyword evidence="7" id="KW-0378">Hydrolase</keyword>
<evidence type="ECO:0000256" key="10">
    <source>
        <dbReference type="ARBA" id="ARBA00023098"/>
    </source>
</evidence>
<evidence type="ECO:0000256" key="20">
    <source>
        <dbReference type="ARBA" id="ARBA00047734"/>
    </source>
</evidence>
<evidence type="ECO:0000256" key="3">
    <source>
        <dbReference type="ARBA" id="ARBA00004632"/>
    </source>
</evidence>
<evidence type="ECO:0000256" key="7">
    <source>
        <dbReference type="ARBA" id="ARBA00022801"/>
    </source>
</evidence>
<reference evidence="26" key="2">
    <citation type="submission" date="2020-09" db="EMBL/GenBank/DDBJ databases">
        <authorList>
            <person name="Sun Q."/>
            <person name="Ohkuma M."/>
        </authorList>
    </citation>
    <scope>NUCLEOTIDE SEQUENCE</scope>
    <source>
        <strain evidence="26">JCM 19831</strain>
    </source>
</reference>
<keyword evidence="12" id="KW-0966">Cell projection</keyword>
<dbReference type="EMBL" id="BMPI01000110">
    <property type="protein sequence ID" value="GGM87213.1"/>
    <property type="molecule type" value="Genomic_DNA"/>
</dbReference>
<comment type="catalytic activity">
    <reaction evidence="20">
        <text>hexadecanoyl-CoA + H2O = hexadecanoate + CoA + H(+)</text>
        <dbReference type="Rhea" id="RHEA:16645"/>
        <dbReference type="ChEBI" id="CHEBI:7896"/>
        <dbReference type="ChEBI" id="CHEBI:15377"/>
        <dbReference type="ChEBI" id="CHEBI:15378"/>
        <dbReference type="ChEBI" id="CHEBI:57287"/>
        <dbReference type="ChEBI" id="CHEBI:57379"/>
        <dbReference type="EC" id="3.1.2.2"/>
    </reaction>
    <physiologicalReaction direction="left-to-right" evidence="20">
        <dbReference type="Rhea" id="RHEA:16646"/>
    </physiologicalReaction>
</comment>
<dbReference type="RefSeq" id="WP_190257777.1">
    <property type="nucleotide sequence ID" value="NZ_BMPI01000110.1"/>
</dbReference>
<dbReference type="AlphaFoldDB" id="A0A917UG84"/>
<evidence type="ECO:0000256" key="14">
    <source>
        <dbReference type="ARBA" id="ARBA00037002"/>
    </source>
</evidence>
<dbReference type="GO" id="GO:0006631">
    <property type="term" value="P:fatty acid metabolic process"/>
    <property type="evidence" value="ECO:0007669"/>
    <property type="project" value="UniProtKB-KW"/>
</dbReference>
<feature type="compositionally biased region" description="Basic and acidic residues" evidence="24">
    <location>
        <begin position="70"/>
        <end position="84"/>
    </location>
</feature>
<keyword evidence="8" id="KW-0276">Fatty acid metabolism</keyword>
<evidence type="ECO:0000256" key="15">
    <source>
        <dbReference type="ARBA" id="ARBA00038456"/>
    </source>
</evidence>
<protein>
    <recommendedName>
        <fullName evidence="17">Acyl-coenzyme A thioesterase THEM4</fullName>
        <ecNumber evidence="16">3.1.2.2</ecNumber>
    </recommendedName>
    <alternativeName>
        <fullName evidence="18">Thioesterase superfamily member 4</fullName>
    </alternativeName>
</protein>
<comment type="catalytic activity">
    <reaction evidence="19">
        <text>octanoyl-CoA + H2O = octanoate + CoA + H(+)</text>
        <dbReference type="Rhea" id="RHEA:30143"/>
        <dbReference type="ChEBI" id="CHEBI:15377"/>
        <dbReference type="ChEBI" id="CHEBI:15378"/>
        <dbReference type="ChEBI" id="CHEBI:25646"/>
        <dbReference type="ChEBI" id="CHEBI:57287"/>
        <dbReference type="ChEBI" id="CHEBI:57386"/>
    </reaction>
    <physiologicalReaction direction="left-to-right" evidence="19">
        <dbReference type="Rhea" id="RHEA:30144"/>
    </physiologicalReaction>
</comment>
<keyword evidence="5" id="KW-0963">Cytoplasm</keyword>
<evidence type="ECO:0000256" key="5">
    <source>
        <dbReference type="ARBA" id="ARBA00022490"/>
    </source>
</evidence>
<evidence type="ECO:0000313" key="27">
    <source>
        <dbReference type="Proteomes" id="UP000642070"/>
    </source>
</evidence>
<keyword evidence="9" id="KW-0809">Transit peptide</keyword>
<keyword evidence="4" id="KW-1003">Cell membrane</keyword>
<comment type="catalytic activity">
    <reaction evidence="23">
        <text>tetradecanoyl-CoA + H2O = tetradecanoate + CoA + H(+)</text>
        <dbReference type="Rhea" id="RHEA:40119"/>
        <dbReference type="ChEBI" id="CHEBI:15377"/>
        <dbReference type="ChEBI" id="CHEBI:15378"/>
        <dbReference type="ChEBI" id="CHEBI:30807"/>
        <dbReference type="ChEBI" id="CHEBI:57287"/>
        <dbReference type="ChEBI" id="CHEBI:57385"/>
    </reaction>
    <physiologicalReaction direction="left-to-right" evidence="23">
        <dbReference type="Rhea" id="RHEA:40120"/>
    </physiologicalReaction>
</comment>
<comment type="catalytic activity">
    <reaction evidence="14">
        <text>(9Z)-octadecenoyl-CoA + H2O = (9Z)-octadecenoate + CoA + H(+)</text>
        <dbReference type="Rhea" id="RHEA:40139"/>
        <dbReference type="ChEBI" id="CHEBI:15377"/>
        <dbReference type="ChEBI" id="CHEBI:15378"/>
        <dbReference type="ChEBI" id="CHEBI:30823"/>
        <dbReference type="ChEBI" id="CHEBI:57287"/>
        <dbReference type="ChEBI" id="CHEBI:57387"/>
    </reaction>
    <physiologicalReaction direction="left-to-right" evidence="14">
        <dbReference type="Rhea" id="RHEA:40140"/>
    </physiologicalReaction>
</comment>
<accession>A0A917UG84</accession>
<keyword evidence="10" id="KW-0443">Lipid metabolism</keyword>
<feature type="region of interest" description="Disordered" evidence="24">
    <location>
        <begin position="64"/>
        <end position="84"/>
    </location>
</feature>
<evidence type="ECO:0000256" key="6">
    <source>
        <dbReference type="ARBA" id="ARBA00022703"/>
    </source>
</evidence>
<evidence type="ECO:0000256" key="21">
    <source>
        <dbReference type="ARBA" id="ARBA00047969"/>
    </source>
</evidence>
<gene>
    <name evidence="26" type="ORF">GCM10007977_106440</name>
</gene>
<dbReference type="GO" id="GO:0005737">
    <property type="term" value="C:cytoplasm"/>
    <property type="evidence" value="ECO:0007669"/>
    <property type="project" value="UniProtKB-SubCell"/>
</dbReference>
<sequence>MPDSTADPRQFWGFDTSGFAPGGTAYVELVSALRALQDLVTCSDPSPAVAQAARALIGQAAGTLGGSRVEPGRQHSGLRGDAENRGHPLLLPVQLTSLSSEHVEGSVAFSPFYLGGGSAAHGGAIAMLFDECLGRLANSGPPTRTAYLHVNYLKITPIGTPLRVRGRVTKTERRKIFLEGDLCLGEDVLATAEGLWVVLREDAA</sequence>
<proteinExistence type="inferred from homology"/>
<reference evidence="26" key="1">
    <citation type="journal article" date="2014" name="Int. J. Syst. Evol. Microbiol.">
        <title>Complete genome sequence of Corynebacterium casei LMG S-19264T (=DSM 44701T), isolated from a smear-ripened cheese.</title>
        <authorList>
            <consortium name="US DOE Joint Genome Institute (JGI-PGF)"/>
            <person name="Walter F."/>
            <person name="Albersmeier A."/>
            <person name="Kalinowski J."/>
            <person name="Ruckert C."/>
        </authorList>
    </citation>
    <scope>NUCLEOTIDE SEQUENCE</scope>
    <source>
        <strain evidence="26">JCM 19831</strain>
    </source>
</reference>
<evidence type="ECO:0000256" key="8">
    <source>
        <dbReference type="ARBA" id="ARBA00022832"/>
    </source>
</evidence>
<comment type="catalytic activity">
    <reaction evidence="22">
        <text>dodecanoyl-CoA + H2O = dodecanoate + CoA + H(+)</text>
        <dbReference type="Rhea" id="RHEA:30135"/>
        <dbReference type="ChEBI" id="CHEBI:15377"/>
        <dbReference type="ChEBI" id="CHEBI:15378"/>
        <dbReference type="ChEBI" id="CHEBI:18262"/>
        <dbReference type="ChEBI" id="CHEBI:57287"/>
        <dbReference type="ChEBI" id="CHEBI:57375"/>
    </reaction>
    <physiologicalReaction direction="left-to-right" evidence="22">
        <dbReference type="Rhea" id="RHEA:30136"/>
    </physiologicalReaction>
</comment>
<comment type="similarity">
    <text evidence="15">Belongs to the THEM4/THEM5 thioesterase family.</text>
</comment>
<dbReference type="Proteomes" id="UP000642070">
    <property type="component" value="Unassembled WGS sequence"/>
</dbReference>
<dbReference type="GO" id="GO:0016020">
    <property type="term" value="C:membrane"/>
    <property type="evidence" value="ECO:0007669"/>
    <property type="project" value="UniProtKB-SubCell"/>
</dbReference>
<evidence type="ECO:0000256" key="18">
    <source>
        <dbReference type="ARBA" id="ARBA00043210"/>
    </source>
</evidence>
<dbReference type="GO" id="GO:0016787">
    <property type="term" value="F:hydrolase activity"/>
    <property type="evidence" value="ECO:0007669"/>
    <property type="project" value="UniProtKB-KW"/>
</dbReference>
<evidence type="ECO:0000256" key="9">
    <source>
        <dbReference type="ARBA" id="ARBA00022946"/>
    </source>
</evidence>
<evidence type="ECO:0000256" key="23">
    <source>
        <dbReference type="ARBA" id="ARBA00048180"/>
    </source>
</evidence>
<feature type="domain" description="Thioesterase" evidence="25">
    <location>
        <begin position="120"/>
        <end position="189"/>
    </location>
</feature>
<dbReference type="PANTHER" id="PTHR12418">
    <property type="entry name" value="ACYL-COENZYME A THIOESTERASE THEM4"/>
    <property type="match status" value="1"/>
</dbReference>
<dbReference type="PANTHER" id="PTHR12418:SF19">
    <property type="entry name" value="ACYL-COENZYME A THIOESTERASE THEM4"/>
    <property type="match status" value="1"/>
</dbReference>
<comment type="catalytic activity">
    <reaction evidence="13">
        <text>(5Z,8Z,11Z,14Z)-eicosatetraenoyl-CoA + H2O = (5Z,8Z,11Z,14Z)-eicosatetraenoate + CoA + H(+)</text>
        <dbReference type="Rhea" id="RHEA:40151"/>
        <dbReference type="ChEBI" id="CHEBI:15377"/>
        <dbReference type="ChEBI" id="CHEBI:15378"/>
        <dbReference type="ChEBI" id="CHEBI:32395"/>
        <dbReference type="ChEBI" id="CHEBI:57287"/>
        <dbReference type="ChEBI" id="CHEBI:57368"/>
    </reaction>
    <physiologicalReaction direction="left-to-right" evidence="13">
        <dbReference type="Rhea" id="RHEA:40152"/>
    </physiologicalReaction>
</comment>
<evidence type="ECO:0000256" key="11">
    <source>
        <dbReference type="ARBA" id="ARBA00023136"/>
    </source>
</evidence>
<evidence type="ECO:0000313" key="26">
    <source>
        <dbReference type="EMBL" id="GGM87213.1"/>
    </source>
</evidence>
<comment type="subcellular location">
    <subcellularLocation>
        <location evidence="3">Cell projection</location>
        <location evidence="3">Ruffle membrane</location>
    </subcellularLocation>
    <subcellularLocation>
        <location evidence="2">Cytoplasm</location>
    </subcellularLocation>
    <subcellularLocation>
        <location evidence="1">Membrane</location>
        <topology evidence="1">Peripheral membrane protein</topology>
    </subcellularLocation>
</comment>
<comment type="catalytic activity">
    <reaction evidence="21">
        <text>decanoyl-CoA + H2O = decanoate + CoA + H(+)</text>
        <dbReference type="Rhea" id="RHEA:40059"/>
        <dbReference type="ChEBI" id="CHEBI:15377"/>
        <dbReference type="ChEBI" id="CHEBI:15378"/>
        <dbReference type="ChEBI" id="CHEBI:27689"/>
        <dbReference type="ChEBI" id="CHEBI:57287"/>
        <dbReference type="ChEBI" id="CHEBI:61430"/>
    </reaction>
    <physiologicalReaction direction="left-to-right" evidence="21">
        <dbReference type="Rhea" id="RHEA:40060"/>
    </physiologicalReaction>
</comment>
<evidence type="ECO:0000256" key="22">
    <source>
        <dbReference type="ARBA" id="ARBA00048074"/>
    </source>
</evidence>
<dbReference type="EC" id="3.1.2.2" evidence="16"/>
<dbReference type="Gene3D" id="3.10.129.10">
    <property type="entry name" value="Hotdog Thioesterase"/>
    <property type="match status" value="1"/>
</dbReference>
<evidence type="ECO:0000256" key="13">
    <source>
        <dbReference type="ARBA" id="ARBA00035852"/>
    </source>
</evidence>
<dbReference type="InterPro" id="IPR029069">
    <property type="entry name" value="HotDog_dom_sf"/>
</dbReference>
<dbReference type="Pfam" id="PF03061">
    <property type="entry name" value="4HBT"/>
    <property type="match status" value="1"/>
</dbReference>